<protein>
    <submittedName>
        <fullName evidence="2">Uncharacterized protein</fullName>
    </submittedName>
</protein>
<feature type="compositionally biased region" description="Polar residues" evidence="1">
    <location>
        <begin position="140"/>
        <end position="161"/>
    </location>
</feature>
<evidence type="ECO:0000313" key="2">
    <source>
        <dbReference type="EMBL" id="QDS70428.1"/>
    </source>
</evidence>
<sequence length="716" mass="80192">MADTNQPQLELNATPSNESNVGLDMRARIPEQHDDDAFEPFSTLSGFGDVEDEERQPMGTKDGDSTGNYLRSAKPLEDKHPSEMTFRELNHLVSHLSTTSEGSQRAMAEIIRRPEYLKHAKESAFAVDDELSLEDRVSTPLRSTLQTSATPSEPSQGNTSDLCHAPHSPPSQQLQARPLPPTGPRRSSTYLIPSSTRSLAHADELIQQALLQFNAHQSTALPSWRSASNDPWAIPSPQDAPVPTSYVVKPACDEKFPGDHTAFIAGQAWLAADNLPPAMGYIEYSTRQGRGGVPSSFTNELPSKISKEVEGWRLAYWFRRFPDVELKDIAERISLPLGRKTRSKEELKAVCNMLSMRHQRWCEKEGGFMFSRTSTNTVSSKQLEIVERALQMNGFEGLQRNLVWSLDRSAGQMVQPKPRDGQNFHGSRCAAPARASLEPRVNAAFKVYVSIVNEAKARGLGDWRKLQRKFWPKMDEIDESAEEQDDDIEMREAQPVQLAREQTVNPDYSASSDRATSASQFFQIPMPPAIQQQRPILQQPQSFQHQVAPSYQHAYNYLLQSSGPISHGLPLQPVVGTISPVSHKLSSTIDPVNGKRKGAFTNTEDLVYEDAAAREIERFDIKQSEDMNEFIATQNQLLVQLVAQGVSEAEARVMKDQFLRRYMDAQCGNRAKFVQFQMRQENEQRFHQKNAELSNFIGKSPKPTVSPDFAPTDSAV</sequence>
<evidence type="ECO:0000313" key="3">
    <source>
        <dbReference type="Proteomes" id="UP000316270"/>
    </source>
</evidence>
<name>A0A517L496_9PEZI</name>
<feature type="region of interest" description="Disordered" evidence="1">
    <location>
        <begin position="138"/>
        <end position="190"/>
    </location>
</feature>
<organism evidence="2 3">
    <name type="scientific">Venturia effusa</name>
    <dbReference type="NCBI Taxonomy" id="50376"/>
    <lineage>
        <taxon>Eukaryota</taxon>
        <taxon>Fungi</taxon>
        <taxon>Dikarya</taxon>
        <taxon>Ascomycota</taxon>
        <taxon>Pezizomycotina</taxon>
        <taxon>Dothideomycetes</taxon>
        <taxon>Pleosporomycetidae</taxon>
        <taxon>Venturiales</taxon>
        <taxon>Venturiaceae</taxon>
        <taxon>Venturia</taxon>
    </lineage>
</organism>
<dbReference type="Proteomes" id="UP000316270">
    <property type="component" value="Chromosome 4"/>
</dbReference>
<feature type="region of interest" description="Disordered" evidence="1">
    <location>
        <begin position="1"/>
        <end position="80"/>
    </location>
</feature>
<gene>
    <name evidence="2" type="ORF">FKW77_009647</name>
</gene>
<reference evidence="2 3" key="1">
    <citation type="submission" date="2019-07" db="EMBL/GenBank/DDBJ databases">
        <title>Finished genome of Venturia effusa.</title>
        <authorList>
            <person name="Young C.A."/>
            <person name="Cox M.P."/>
            <person name="Ganley A.R.D."/>
            <person name="David W.J."/>
        </authorList>
    </citation>
    <scope>NUCLEOTIDE SEQUENCE [LARGE SCALE GENOMIC DNA]</scope>
    <source>
        <strain evidence="3">albino</strain>
    </source>
</reference>
<feature type="region of interest" description="Disordered" evidence="1">
    <location>
        <begin position="696"/>
        <end position="716"/>
    </location>
</feature>
<dbReference type="OrthoDB" id="3938760at2759"/>
<proteinExistence type="predicted"/>
<dbReference type="AlphaFoldDB" id="A0A517L496"/>
<keyword evidence="3" id="KW-1185">Reference proteome</keyword>
<dbReference type="EMBL" id="CP042188">
    <property type="protein sequence ID" value="QDS70428.1"/>
    <property type="molecule type" value="Genomic_DNA"/>
</dbReference>
<feature type="compositionally biased region" description="Polar residues" evidence="1">
    <location>
        <begin position="1"/>
        <end position="20"/>
    </location>
</feature>
<evidence type="ECO:0000256" key="1">
    <source>
        <dbReference type="SAM" id="MobiDB-lite"/>
    </source>
</evidence>
<accession>A0A517L496</accession>